<evidence type="ECO:0000313" key="3">
    <source>
        <dbReference type="Proteomes" id="UP000757232"/>
    </source>
</evidence>
<dbReference type="EMBL" id="LNZH02000104">
    <property type="protein sequence ID" value="OCB91147.1"/>
    <property type="molecule type" value="Genomic_DNA"/>
</dbReference>
<reference evidence="2" key="1">
    <citation type="submission" date="2016-06" db="EMBL/GenBank/DDBJ databases">
        <title>Draft Genome sequence of the fungus Inonotus baumii.</title>
        <authorList>
            <person name="Zhu H."/>
            <person name="Lin W."/>
        </authorList>
    </citation>
    <scope>NUCLEOTIDE SEQUENCE</scope>
    <source>
        <strain evidence="2">821</strain>
    </source>
</reference>
<feature type="region of interest" description="Disordered" evidence="1">
    <location>
        <begin position="1"/>
        <end position="33"/>
    </location>
</feature>
<dbReference type="AlphaFoldDB" id="A0A9Q5I4Q5"/>
<feature type="compositionally biased region" description="Low complexity" evidence="1">
    <location>
        <begin position="10"/>
        <end position="33"/>
    </location>
</feature>
<comment type="caution">
    <text evidence="2">The sequence shown here is derived from an EMBL/GenBank/DDBJ whole genome shotgun (WGS) entry which is preliminary data.</text>
</comment>
<gene>
    <name evidence="2" type="ORF">A7U60_g1629</name>
</gene>
<protein>
    <submittedName>
        <fullName evidence="2">Uncharacterized protein</fullName>
    </submittedName>
</protein>
<keyword evidence="3" id="KW-1185">Reference proteome</keyword>
<name>A0A9Q5I4Q5_SANBA</name>
<evidence type="ECO:0000313" key="2">
    <source>
        <dbReference type="EMBL" id="OCB91147.1"/>
    </source>
</evidence>
<sequence length="128" mass="14531">MGNGRKVGVSKLSRAIKSSQSSSSATRRRQVVASRSLAERRVEVDRHRKEAVTTLLRRIEQHRRENEMDISSFEDLDFMAGMDTNNLFDILDDEPMHGGEVNESTGMFDGGEFIEVLKRRKPSFGCLK</sequence>
<dbReference type="Proteomes" id="UP000757232">
    <property type="component" value="Unassembled WGS sequence"/>
</dbReference>
<accession>A0A9Q5I4Q5</accession>
<organism evidence="2 3">
    <name type="scientific">Sanghuangporus baumii</name>
    <name type="common">Phellinus baumii</name>
    <dbReference type="NCBI Taxonomy" id="108892"/>
    <lineage>
        <taxon>Eukaryota</taxon>
        <taxon>Fungi</taxon>
        <taxon>Dikarya</taxon>
        <taxon>Basidiomycota</taxon>
        <taxon>Agaricomycotina</taxon>
        <taxon>Agaricomycetes</taxon>
        <taxon>Hymenochaetales</taxon>
        <taxon>Hymenochaetaceae</taxon>
        <taxon>Sanghuangporus</taxon>
    </lineage>
</organism>
<proteinExistence type="predicted"/>
<evidence type="ECO:0000256" key="1">
    <source>
        <dbReference type="SAM" id="MobiDB-lite"/>
    </source>
</evidence>